<dbReference type="Proteomes" id="UP001458880">
    <property type="component" value="Unassembled WGS sequence"/>
</dbReference>
<evidence type="ECO:0000313" key="6">
    <source>
        <dbReference type="Proteomes" id="UP001458880"/>
    </source>
</evidence>
<dbReference type="PANTHER" id="PTHR15818:SF2">
    <property type="entry name" value="G-PATCH DOMAIN AND KOW MOTIFS-CONTAINING PROTEIN"/>
    <property type="match status" value="1"/>
</dbReference>
<dbReference type="GO" id="GO:0000398">
    <property type="term" value="P:mRNA splicing, via spliceosome"/>
    <property type="evidence" value="ECO:0007669"/>
    <property type="project" value="InterPro"/>
</dbReference>
<feature type="compositionally biased region" description="Basic and acidic residues" evidence="3">
    <location>
        <begin position="329"/>
        <end position="343"/>
    </location>
</feature>
<feature type="compositionally biased region" description="Basic residues" evidence="3">
    <location>
        <begin position="412"/>
        <end position="435"/>
    </location>
</feature>
<organism evidence="5 6">
    <name type="scientific">Popillia japonica</name>
    <name type="common">Japanese beetle</name>
    <dbReference type="NCBI Taxonomy" id="7064"/>
    <lineage>
        <taxon>Eukaryota</taxon>
        <taxon>Metazoa</taxon>
        <taxon>Ecdysozoa</taxon>
        <taxon>Arthropoda</taxon>
        <taxon>Hexapoda</taxon>
        <taxon>Insecta</taxon>
        <taxon>Pterygota</taxon>
        <taxon>Neoptera</taxon>
        <taxon>Endopterygota</taxon>
        <taxon>Coleoptera</taxon>
        <taxon>Polyphaga</taxon>
        <taxon>Scarabaeiformia</taxon>
        <taxon>Scarabaeidae</taxon>
        <taxon>Rutelinae</taxon>
        <taxon>Popillia</taxon>
    </lineage>
</organism>
<evidence type="ECO:0000256" key="2">
    <source>
        <dbReference type="ARBA" id="ARBA00023242"/>
    </source>
</evidence>
<accession>A0AAW1IWK1</accession>
<dbReference type="InterPro" id="IPR045166">
    <property type="entry name" value="Spp2-like"/>
</dbReference>
<dbReference type="PROSITE" id="PS50174">
    <property type="entry name" value="G_PATCH"/>
    <property type="match status" value="1"/>
</dbReference>
<feature type="compositionally biased region" description="Basic and acidic residues" evidence="3">
    <location>
        <begin position="436"/>
        <end position="445"/>
    </location>
</feature>
<evidence type="ECO:0000259" key="4">
    <source>
        <dbReference type="PROSITE" id="PS50174"/>
    </source>
</evidence>
<dbReference type="GO" id="GO:0003676">
    <property type="term" value="F:nucleic acid binding"/>
    <property type="evidence" value="ECO:0007669"/>
    <property type="project" value="InterPro"/>
</dbReference>
<dbReference type="Pfam" id="PF12656">
    <property type="entry name" value="G-patch_2"/>
    <property type="match status" value="1"/>
</dbReference>
<keyword evidence="6" id="KW-1185">Reference proteome</keyword>
<dbReference type="InterPro" id="IPR026822">
    <property type="entry name" value="Spp2/MOS2_G-patch"/>
</dbReference>
<feature type="compositionally biased region" description="Basic and acidic residues" evidence="3">
    <location>
        <begin position="369"/>
        <end position="411"/>
    </location>
</feature>
<dbReference type="GO" id="GO:0005681">
    <property type="term" value="C:spliceosomal complex"/>
    <property type="evidence" value="ECO:0007669"/>
    <property type="project" value="TreeGrafter"/>
</dbReference>
<comment type="subcellular location">
    <subcellularLocation>
        <location evidence="1">Nucleus</location>
    </subcellularLocation>
</comment>
<gene>
    <name evidence="5" type="ORF">QE152_g33680</name>
</gene>
<name>A0AAW1IWK1_POPJA</name>
<sequence length="479" mass="54418">MHLARHTNTGQENLWAAMNTQKKISFGFSKSSKPTNLLTRKTKEDKKSDVELIECLEGQSIKVKNVVETKIGTPLVIPLRDDSKDLLDRIRQSQQQHARNNVDDKKEVDNRPDCELTLDELAARELLKDELAARELLKEATQKTVVQTETTKIHAVPLPTTGSTIKQADNESTLDDYNSIPISDFGMAMLRGMGWTESSGIGKNNQQAAVATVEPELRPKGMGLGADKIIHRQKNLVKTNQQEEDGDLQLIRGGFCKIIAGSNQGKYCEVMSWDDESGRIIVKTTIEQNVLSLNEFLVLPVSKEEYQKNGRILNNVKYEQYKDVNADTHSKVKLTKSEKDKDQASSSGSTVGHSRRRRRGHSDSSSGEESVRRGKRAAERHSRSSEQRSSSKYDDSSSNAYDDRSKDDKSSKDHHRHKKQKRKQHKKHKYKRRSSGVRDRELTEKRNKKRHRSSSKSSSYGYSSSDEFTRKSKSKKKYR</sequence>
<proteinExistence type="predicted"/>
<dbReference type="SMART" id="SM00443">
    <property type="entry name" value="G_patch"/>
    <property type="match status" value="1"/>
</dbReference>
<dbReference type="PANTHER" id="PTHR15818">
    <property type="entry name" value="G PATCH AND KOW-CONTAINING"/>
    <property type="match status" value="1"/>
</dbReference>
<feature type="domain" description="G-patch" evidence="4">
    <location>
        <begin position="182"/>
        <end position="229"/>
    </location>
</feature>
<feature type="region of interest" description="Disordered" evidence="3">
    <location>
        <begin position="329"/>
        <end position="479"/>
    </location>
</feature>
<feature type="compositionally biased region" description="Low complexity" evidence="3">
    <location>
        <begin position="455"/>
        <end position="465"/>
    </location>
</feature>
<evidence type="ECO:0000256" key="3">
    <source>
        <dbReference type="SAM" id="MobiDB-lite"/>
    </source>
</evidence>
<reference evidence="5 6" key="1">
    <citation type="journal article" date="2024" name="BMC Genomics">
        <title>De novo assembly and annotation of Popillia japonica's genome with initial clues to its potential as an invasive pest.</title>
        <authorList>
            <person name="Cucini C."/>
            <person name="Boschi S."/>
            <person name="Funari R."/>
            <person name="Cardaioli E."/>
            <person name="Iannotti N."/>
            <person name="Marturano G."/>
            <person name="Paoli F."/>
            <person name="Bruttini M."/>
            <person name="Carapelli A."/>
            <person name="Frati F."/>
            <person name="Nardi F."/>
        </authorList>
    </citation>
    <scope>NUCLEOTIDE SEQUENCE [LARGE SCALE GENOMIC DNA]</scope>
    <source>
        <strain evidence="5">DMR45628</strain>
    </source>
</reference>
<evidence type="ECO:0000256" key="1">
    <source>
        <dbReference type="ARBA" id="ARBA00004123"/>
    </source>
</evidence>
<dbReference type="AlphaFoldDB" id="A0AAW1IWK1"/>
<comment type="caution">
    <text evidence="5">The sequence shown here is derived from an EMBL/GenBank/DDBJ whole genome shotgun (WGS) entry which is preliminary data.</text>
</comment>
<evidence type="ECO:0000313" key="5">
    <source>
        <dbReference type="EMBL" id="KAK9694219.1"/>
    </source>
</evidence>
<protein>
    <submittedName>
        <fullName evidence="5">G-patch domain</fullName>
    </submittedName>
</protein>
<keyword evidence="2" id="KW-0539">Nucleus</keyword>
<dbReference type="InterPro" id="IPR000467">
    <property type="entry name" value="G_patch_dom"/>
</dbReference>
<dbReference type="EMBL" id="JASPKY010000518">
    <property type="protein sequence ID" value="KAK9694219.1"/>
    <property type="molecule type" value="Genomic_DNA"/>
</dbReference>